<dbReference type="Proteomes" id="UP000663832">
    <property type="component" value="Unassembled WGS sequence"/>
</dbReference>
<keyword evidence="1" id="KW-0472">Membrane</keyword>
<name>A0A816F118_9BILA</name>
<keyword evidence="1" id="KW-1133">Transmembrane helix</keyword>
<dbReference type="EMBL" id="CAJNOI010004182">
    <property type="protein sequence ID" value="CAF1539339.1"/>
    <property type="molecule type" value="Genomic_DNA"/>
</dbReference>
<gene>
    <name evidence="2" type="ORF">BJG266_LOCUS45462</name>
    <name evidence="3" type="ORF">QVE165_LOCUS62457</name>
</gene>
<dbReference type="Proteomes" id="UP000663877">
    <property type="component" value="Unassembled WGS sequence"/>
</dbReference>
<evidence type="ECO:0000313" key="3">
    <source>
        <dbReference type="EMBL" id="CAF1656793.1"/>
    </source>
</evidence>
<evidence type="ECO:0000313" key="4">
    <source>
        <dbReference type="Proteomes" id="UP000663832"/>
    </source>
</evidence>
<accession>A0A816F118</accession>
<protein>
    <submittedName>
        <fullName evidence="3">Uncharacterized protein</fullName>
    </submittedName>
</protein>
<comment type="caution">
    <text evidence="3">The sequence shown here is derived from an EMBL/GenBank/DDBJ whole genome shotgun (WGS) entry which is preliminary data.</text>
</comment>
<feature type="transmembrane region" description="Helical" evidence="1">
    <location>
        <begin position="69"/>
        <end position="93"/>
    </location>
</feature>
<dbReference type="OrthoDB" id="10041670at2759"/>
<evidence type="ECO:0000313" key="2">
    <source>
        <dbReference type="EMBL" id="CAF1539339.1"/>
    </source>
</evidence>
<dbReference type="EMBL" id="CAJNOM010004560">
    <property type="protein sequence ID" value="CAF1656793.1"/>
    <property type="molecule type" value="Genomic_DNA"/>
</dbReference>
<keyword evidence="4" id="KW-1185">Reference proteome</keyword>
<sequence length="340" mass="38219">MTNDGLRQLPPPPLFTIRPPPKPPGSIFEHFQTVEILNGQCVIPTLNILQNSTSISREKHIQQINWLNLFLLILALISVISCIIIAIFIFICLRKLKNEEKQYKNYVLSGSLSRNPHQSDLCTRTNEHYKCTSNKLNCCDDYYSHQLIPLSEAPPSSVISPHHIKNSNHNIDSQSIVNNAGGGGIDNSQNHQYEYIPEYLLTMTRRHHHPPIVCHHHHQQQHPLYHRPNTCSLPYATFSRSLILSQGGTTATNTSDSSQCTCSSPPSAAATVVQEESSVPLLAPSIQKQETLISSPKSMRIGWTKRNNSSISTKRKSTGTNIKEQRYSFLSQLRKSSVLQ</sequence>
<organism evidence="3 4">
    <name type="scientific">Adineta steineri</name>
    <dbReference type="NCBI Taxonomy" id="433720"/>
    <lineage>
        <taxon>Eukaryota</taxon>
        <taxon>Metazoa</taxon>
        <taxon>Spiralia</taxon>
        <taxon>Gnathifera</taxon>
        <taxon>Rotifera</taxon>
        <taxon>Eurotatoria</taxon>
        <taxon>Bdelloidea</taxon>
        <taxon>Adinetida</taxon>
        <taxon>Adinetidae</taxon>
        <taxon>Adineta</taxon>
    </lineage>
</organism>
<proteinExistence type="predicted"/>
<evidence type="ECO:0000256" key="1">
    <source>
        <dbReference type="SAM" id="Phobius"/>
    </source>
</evidence>
<keyword evidence="1" id="KW-0812">Transmembrane</keyword>
<reference evidence="3" key="1">
    <citation type="submission" date="2021-02" db="EMBL/GenBank/DDBJ databases">
        <authorList>
            <person name="Nowell W R."/>
        </authorList>
    </citation>
    <scope>NUCLEOTIDE SEQUENCE</scope>
</reference>
<dbReference type="AlphaFoldDB" id="A0A816F118"/>